<keyword evidence="1" id="KW-0472">Membrane</keyword>
<dbReference type="Proteomes" id="UP000789831">
    <property type="component" value="Unassembled WGS sequence"/>
</dbReference>
<comment type="caution">
    <text evidence="2">The sequence shown here is derived from an EMBL/GenBank/DDBJ whole genome shotgun (WGS) entry which is preliminary data.</text>
</comment>
<keyword evidence="1" id="KW-0812">Transmembrane</keyword>
<feature type="non-terminal residue" evidence="2">
    <location>
        <position position="1"/>
    </location>
</feature>
<evidence type="ECO:0000313" key="2">
    <source>
        <dbReference type="EMBL" id="CAG8645043.1"/>
    </source>
</evidence>
<gene>
    <name evidence="2" type="ORF">AGERDE_LOCUS11156</name>
</gene>
<accession>A0A9N9DRR3</accession>
<evidence type="ECO:0000256" key="1">
    <source>
        <dbReference type="SAM" id="Phobius"/>
    </source>
</evidence>
<dbReference type="AlphaFoldDB" id="A0A9N9DRR3"/>
<keyword evidence="3" id="KW-1185">Reference proteome</keyword>
<dbReference type="EMBL" id="CAJVPL010004239">
    <property type="protein sequence ID" value="CAG8645043.1"/>
    <property type="molecule type" value="Genomic_DNA"/>
</dbReference>
<reference evidence="2" key="1">
    <citation type="submission" date="2021-06" db="EMBL/GenBank/DDBJ databases">
        <authorList>
            <person name="Kallberg Y."/>
            <person name="Tangrot J."/>
            <person name="Rosling A."/>
        </authorList>
    </citation>
    <scope>NUCLEOTIDE SEQUENCE</scope>
    <source>
        <strain evidence="2">MT106</strain>
    </source>
</reference>
<keyword evidence="1" id="KW-1133">Transmembrane helix</keyword>
<name>A0A9N9DRR3_9GLOM</name>
<proteinExistence type="predicted"/>
<evidence type="ECO:0000313" key="3">
    <source>
        <dbReference type="Proteomes" id="UP000789831"/>
    </source>
</evidence>
<sequence length="99" mass="11150">CACEEKTERHCLFSGERNRGCDTGNRCITKIVLPKYVDLNFVCVPWGPVHRTVVLVTLAAATLIAMISYVVMMVFVTSVNKSGYVNFPLVLENYQYRSV</sequence>
<organism evidence="2 3">
    <name type="scientific">Ambispora gerdemannii</name>
    <dbReference type="NCBI Taxonomy" id="144530"/>
    <lineage>
        <taxon>Eukaryota</taxon>
        <taxon>Fungi</taxon>
        <taxon>Fungi incertae sedis</taxon>
        <taxon>Mucoromycota</taxon>
        <taxon>Glomeromycotina</taxon>
        <taxon>Glomeromycetes</taxon>
        <taxon>Archaeosporales</taxon>
        <taxon>Ambisporaceae</taxon>
        <taxon>Ambispora</taxon>
    </lineage>
</organism>
<protein>
    <submittedName>
        <fullName evidence="2">4199_t:CDS:1</fullName>
    </submittedName>
</protein>
<feature type="transmembrane region" description="Helical" evidence="1">
    <location>
        <begin position="54"/>
        <end position="76"/>
    </location>
</feature>